<feature type="region of interest" description="Disordered" evidence="1">
    <location>
        <begin position="196"/>
        <end position="220"/>
    </location>
</feature>
<evidence type="ECO:0000313" key="2">
    <source>
        <dbReference type="EMBL" id="SDT74747.1"/>
    </source>
</evidence>
<feature type="compositionally biased region" description="Polar residues" evidence="1">
    <location>
        <begin position="201"/>
        <end position="220"/>
    </location>
</feature>
<evidence type="ECO:0000313" key="3">
    <source>
        <dbReference type="Proteomes" id="UP000198688"/>
    </source>
</evidence>
<proteinExistence type="predicted"/>
<dbReference type="AlphaFoldDB" id="A0A1H2CWV5"/>
<dbReference type="RefSeq" id="WP_092551154.1">
    <property type="nucleotide sequence ID" value="NZ_BOMJ01000057.1"/>
</dbReference>
<dbReference type="OrthoDB" id="3827740at2"/>
<dbReference type="EMBL" id="LT629758">
    <property type="protein sequence ID" value="SDT74747.1"/>
    <property type="molecule type" value="Genomic_DNA"/>
</dbReference>
<gene>
    <name evidence="2" type="ORF">SAMN04489716_7083</name>
</gene>
<sequence length="220" mass="22948">MTESPGGSSGSAPAPSLDPMDLGAAVAVLTATAAEIAQSTADETTVSPAGLLDALVLLRQTQTELATLEPILIAAARAAGVSWQALATALGVASRQAAERRYLRSTADSTDQPGATRDERVQAERDRRAGHRAVTRWANDNTADLRRLAGQITALTDLDAAAGETLARLHGALGDRDASALPALLAAARSHLQDHPGLSEQIDTVTAHTDQIRQPNRSQR</sequence>
<dbReference type="STRING" id="113562.SAMN04489716_7083"/>
<feature type="compositionally biased region" description="Basic and acidic residues" evidence="1">
    <location>
        <begin position="116"/>
        <end position="127"/>
    </location>
</feature>
<organism evidence="2 3">
    <name type="scientific">Actinoplanes derwentensis</name>
    <dbReference type="NCBI Taxonomy" id="113562"/>
    <lineage>
        <taxon>Bacteria</taxon>
        <taxon>Bacillati</taxon>
        <taxon>Actinomycetota</taxon>
        <taxon>Actinomycetes</taxon>
        <taxon>Micromonosporales</taxon>
        <taxon>Micromonosporaceae</taxon>
        <taxon>Actinoplanes</taxon>
    </lineage>
</organism>
<feature type="region of interest" description="Disordered" evidence="1">
    <location>
        <begin position="103"/>
        <end position="131"/>
    </location>
</feature>
<evidence type="ECO:0008006" key="4">
    <source>
        <dbReference type="Google" id="ProtNLM"/>
    </source>
</evidence>
<name>A0A1H2CWV5_9ACTN</name>
<reference evidence="2 3" key="1">
    <citation type="submission" date="2016-10" db="EMBL/GenBank/DDBJ databases">
        <authorList>
            <person name="de Groot N.N."/>
        </authorList>
    </citation>
    <scope>NUCLEOTIDE SEQUENCE [LARGE SCALE GENOMIC DNA]</scope>
    <source>
        <strain evidence="2 3">DSM 43941</strain>
    </source>
</reference>
<evidence type="ECO:0000256" key="1">
    <source>
        <dbReference type="SAM" id="MobiDB-lite"/>
    </source>
</evidence>
<protein>
    <recommendedName>
        <fullName evidence="4">Type III effector protein</fullName>
    </recommendedName>
</protein>
<accession>A0A1H2CWV5</accession>
<dbReference type="Proteomes" id="UP000198688">
    <property type="component" value="Chromosome I"/>
</dbReference>
<keyword evidence="3" id="KW-1185">Reference proteome</keyword>